<organism evidence="1 2">
    <name type="scientific">Paractinoplanes ovalisporus</name>
    <dbReference type="NCBI Taxonomy" id="2810368"/>
    <lineage>
        <taxon>Bacteria</taxon>
        <taxon>Bacillati</taxon>
        <taxon>Actinomycetota</taxon>
        <taxon>Actinomycetes</taxon>
        <taxon>Micromonosporales</taxon>
        <taxon>Micromonosporaceae</taxon>
        <taxon>Paractinoplanes</taxon>
    </lineage>
</organism>
<reference evidence="1 2" key="1">
    <citation type="submission" date="2021-01" db="EMBL/GenBank/DDBJ databases">
        <title>Actinoplanes sp. nov. LDG1-06 isolated from lichen.</title>
        <authorList>
            <person name="Saeng-In P."/>
            <person name="Phongsopitanun W."/>
            <person name="Kanchanasin P."/>
            <person name="Yuki M."/>
            <person name="Kudo T."/>
            <person name="Ohkuma M."/>
            <person name="Tanasupawat S."/>
        </authorList>
    </citation>
    <scope>NUCLEOTIDE SEQUENCE [LARGE SCALE GENOMIC DNA]</scope>
    <source>
        <strain evidence="1 2">LDG1-06</strain>
    </source>
</reference>
<dbReference type="EMBL" id="JAENHP010000010">
    <property type="protein sequence ID" value="MBM2619317.1"/>
    <property type="molecule type" value="Genomic_DNA"/>
</dbReference>
<dbReference type="Gene3D" id="3.40.390.10">
    <property type="entry name" value="Collagenase (Catalytic Domain)"/>
    <property type="match status" value="2"/>
</dbReference>
<gene>
    <name evidence="1" type="ORF">JIG36_27575</name>
</gene>
<protein>
    <submittedName>
        <fullName evidence="1">Uncharacterized protein</fullName>
    </submittedName>
</protein>
<keyword evidence="2" id="KW-1185">Reference proteome</keyword>
<evidence type="ECO:0000313" key="1">
    <source>
        <dbReference type="EMBL" id="MBM2619317.1"/>
    </source>
</evidence>
<evidence type="ECO:0000313" key="2">
    <source>
        <dbReference type="Proteomes" id="UP000632138"/>
    </source>
</evidence>
<accession>A0ABS2AHK7</accession>
<comment type="caution">
    <text evidence="1">The sequence shown here is derived from an EMBL/GenBank/DDBJ whole genome shotgun (WGS) entry which is preliminary data.</text>
</comment>
<proteinExistence type="predicted"/>
<name>A0ABS2AHK7_9ACTN</name>
<dbReference type="RefSeq" id="WP_203379313.1">
    <property type="nucleotide sequence ID" value="NZ_JAENHP010000010.1"/>
</dbReference>
<sequence length="788" mass="84508">MPTTSVFWPEDSNQDIHLIPGFTGPRLDHLLWIEHTGGNKRADTPPAGVTVTFAANFPLGGPAVGGVAVSASGEVTVTAPLPAPPRLLDFLVIATVRDGAGPAAPTFTAYRRFHIHSSITRTWMTPSQLTVRQATRRSRFDLLAEFDDGSYGNLTAWCPRDAPAAADRTFVRANGSNNPAIVWSAAAGPVTVDAKTGLLTGTGNAGNVAVKADRVGAPAAAAATGTALAAARWTTPITLTPVDGLGFAGLATRKNILFLPDGFTAAQRDDFEQLVRSVVKALGTRQRTRPFDLLRNELNYFMAWVPSREDGISPAEWVERHHVAGVNALATEVDTAVAPPVAGAAWHIDVPLVPGVTNRFLINERDTAFATLLGARPAAQRRTAMRVPNLHPDRFHEDDFDDFLKALRNRANVAVGATWARGGADEDRIVVLCRSNRHGGAAHFRAGSGRLIVMNLDKADSHQIVDTLTGLGKDLRPDQTRRVATTTVWTTAAHELSHSLFLRDEYGGGGPFPAGRLGDAAKSPNVQPRSTLLSGVNLDANRVKWRWPRLRKAGVLTGPPTAMDGGRFRVPLQAGHATAFAMGDVVRFRRRPLLTDPGPSDRFRVTEVPNAAQVIVRPVVPGANPGGYPAGSALICPVRAPDPNPGGMVFGDDLELMHASVRARINATRNPLNARGVDAAGNPLPPNRPCAGAVAFPTPATNFPLNTAPQPPRYSSWIVGLYENGMLYDCDVYHPTGICLMGRLSFVDTVKRDRAYQFCPVCRYAVVDLLDPSQHGAIDADYAPRYPV</sequence>
<dbReference type="Proteomes" id="UP000632138">
    <property type="component" value="Unassembled WGS sequence"/>
</dbReference>
<dbReference type="InterPro" id="IPR024079">
    <property type="entry name" value="MetalloPept_cat_dom_sf"/>
</dbReference>